<gene>
    <name evidence="7" type="ORF">MMEN_LOCUS9169</name>
</gene>
<feature type="domain" description="Protein phosphatase 1 regulatory subunit 35 C-terminal" evidence="6">
    <location>
        <begin position="81"/>
        <end position="220"/>
    </location>
</feature>
<reference evidence="7" key="1">
    <citation type="submission" date="2021-05" db="EMBL/GenBank/DDBJ databases">
        <authorList>
            <person name="Tigano A."/>
        </authorList>
    </citation>
    <scope>NUCLEOTIDE SEQUENCE</scope>
</reference>
<keyword evidence="3" id="KW-0206">Cytoskeleton</keyword>
<comment type="caution">
    <text evidence="7">The sequence shown here is derived from an EMBL/GenBank/DDBJ whole genome shotgun (WGS) entry which is preliminary data.</text>
</comment>
<evidence type="ECO:0000313" key="8">
    <source>
        <dbReference type="Proteomes" id="UP000677803"/>
    </source>
</evidence>
<protein>
    <submittedName>
        <fullName evidence="7">(Atlantic silverside) hypothetical protein</fullName>
    </submittedName>
</protein>
<feature type="region of interest" description="Disordered" evidence="5">
    <location>
        <begin position="190"/>
        <end position="213"/>
    </location>
</feature>
<evidence type="ECO:0000256" key="2">
    <source>
        <dbReference type="ARBA" id="ARBA00022490"/>
    </source>
</evidence>
<dbReference type="InterPro" id="IPR033590">
    <property type="entry name" value="PPP1R35"/>
</dbReference>
<accession>A0A8S4B6S5</accession>
<evidence type="ECO:0000259" key="6">
    <source>
        <dbReference type="Pfam" id="PF15503"/>
    </source>
</evidence>
<dbReference type="EMBL" id="CAJRST010008890">
    <property type="protein sequence ID" value="CAG5898605.1"/>
    <property type="molecule type" value="Genomic_DNA"/>
</dbReference>
<dbReference type="Proteomes" id="UP000677803">
    <property type="component" value="Unassembled WGS sequence"/>
</dbReference>
<evidence type="ECO:0000256" key="1">
    <source>
        <dbReference type="ARBA" id="ARBA00004114"/>
    </source>
</evidence>
<dbReference type="InterPro" id="IPR029135">
    <property type="entry name" value="PPP1R35_C"/>
</dbReference>
<dbReference type="AlphaFoldDB" id="A0A8S4B6S5"/>
<feature type="compositionally biased region" description="Low complexity" evidence="5">
    <location>
        <begin position="202"/>
        <end position="213"/>
    </location>
</feature>
<evidence type="ECO:0000256" key="4">
    <source>
        <dbReference type="ARBA" id="ARBA00029452"/>
    </source>
</evidence>
<proteinExistence type="inferred from homology"/>
<dbReference type="Pfam" id="PF15503">
    <property type="entry name" value="PPP1R35_C"/>
    <property type="match status" value="1"/>
</dbReference>
<name>A0A8S4B6S5_9TELE</name>
<dbReference type="GO" id="GO:0045724">
    <property type="term" value="P:positive regulation of cilium assembly"/>
    <property type="evidence" value="ECO:0007669"/>
    <property type="project" value="TreeGrafter"/>
</dbReference>
<comment type="subcellular location">
    <subcellularLocation>
        <location evidence="1">Cytoplasm</location>
        <location evidence="1">Cytoskeleton</location>
        <location evidence="1">Microtubule organizing center</location>
        <location evidence="1">Centrosome</location>
        <location evidence="1">Centriole</location>
    </subcellularLocation>
</comment>
<comment type="similarity">
    <text evidence="4">Belongs to the PPP1R35 family.</text>
</comment>
<dbReference type="GO" id="GO:0005814">
    <property type="term" value="C:centriole"/>
    <property type="evidence" value="ECO:0007669"/>
    <property type="project" value="UniProtKB-SubCell"/>
</dbReference>
<dbReference type="PANTHER" id="PTHR28625:SF1">
    <property type="entry name" value="PROTEIN PHOSPHATASE 1 REGULATORY SUBUNIT 35"/>
    <property type="match status" value="1"/>
</dbReference>
<dbReference type="GO" id="GO:1903724">
    <property type="term" value="P:positive regulation of centriole elongation"/>
    <property type="evidence" value="ECO:0007669"/>
    <property type="project" value="TreeGrafter"/>
</dbReference>
<dbReference type="OrthoDB" id="8942190at2759"/>
<keyword evidence="2" id="KW-0963">Cytoplasm</keyword>
<dbReference type="GO" id="GO:0019902">
    <property type="term" value="F:phosphatase binding"/>
    <property type="evidence" value="ECO:0007669"/>
    <property type="project" value="InterPro"/>
</dbReference>
<organism evidence="7 8">
    <name type="scientific">Menidia menidia</name>
    <name type="common">Atlantic silverside</name>
    <dbReference type="NCBI Taxonomy" id="238744"/>
    <lineage>
        <taxon>Eukaryota</taxon>
        <taxon>Metazoa</taxon>
        <taxon>Chordata</taxon>
        <taxon>Craniata</taxon>
        <taxon>Vertebrata</taxon>
        <taxon>Euteleostomi</taxon>
        <taxon>Actinopterygii</taxon>
        <taxon>Neopterygii</taxon>
        <taxon>Teleostei</taxon>
        <taxon>Neoteleostei</taxon>
        <taxon>Acanthomorphata</taxon>
        <taxon>Ovalentaria</taxon>
        <taxon>Atherinomorphae</taxon>
        <taxon>Atheriniformes</taxon>
        <taxon>Atherinopsidae</taxon>
        <taxon>Menidiinae</taxon>
        <taxon>Menidia</taxon>
    </lineage>
</organism>
<dbReference type="PANTHER" id="PTHR28625">
    <property type="entry name" value="PROTEIN PHOSPHATASE 1 REGULATORY SUBUNIT 35"/>
    <property type="match status" value="1"/>
</dbReference>
<keyword evidence="8" id="KW-1185">Reference proteome</keyword>
<sequence>MAVTARHRNRGPRRRVRLKTAAQLRPHDPVIISVSLSFEMAHRGHRETSSQQGSSGCHHALRCSLEAPVASGGAAGGLGRPELHTTLSLRAALHSLKETDFNSKKAVKETLCKSERIKSLINARATEVVNVAPSKLIFTSLVSVGVQEDHLTSRVAQDRLLLTPTIHGPDLKTGEAPSPFLFGSSHVLRQKPFPPEEEPVTRRSPSSCPLRSSFDLHRRQGCWETTS</sequence>
<evidence type="ECO:0000256" key="3">
    <source>
        <dbReference type="ARBA" id="ARBA00023212"/>
    </source>
</evidence>
<evidence type="ECO:0000256" key="5">
    <source>
        <dbReference type="SAM" id="MobiDB-lite"/>
    </source>
</evidence>
<evidence type="ECO:0000313" key="7">
    <source>
        <dbReference type="EMBL" id="CAG5898605.1"/>
    </source>
</evidence>